<evidence type="ECO:0000313" key="1">
    <source>
        <dbReference type="EMBL" id="ABO68181.1"/>
    </source>
</evidence>
<name>A4IS77_GEOTN</name>
<dbReference type="KEGG" id="gtn:GTNG_2836"/>
<dbReference type="eggNOG" id="COG3012">
    <property type="taxonomic scope" value="Bacteria"/>
</dbReference>
<accession>A4IS77</accession>
<dbReference type="HOGENOM" id="CLU_050219_1_0_9"/>
<proteinExistence type="predicted"/>
<dbReference type="RefSeq" id="WP_011888071.1">
    <property type="nucleotide sequence ID" value="NC_009328.1"/>
</dbReference>
<dbReference type="Proteomes" id="UP000001578">
    <property type="component" value="Chromosome"/>
</dbReference>
<organism evidence="1 2">
    <name type="scientific">Geobacillus thermodenitrificans (strain NG80-2)</name>
    <dbReference type="NCBI Taxonomy" id="420246"/>
    <lineage>
        <taxon>Bacteria</taxon>
        <taxon>Bacillati</taxon>
        <taxon>Bacillota</taxon>
        <taxon>Bacilli</taxon>
        <taxon>Bacillales</taxon>
        <taxon>Anoxybacillaceae</taxon>
        <taxon>Geobacillus</taxon>
    </lineage>
</organism>
<reference evidence="1 2" key="1">
    <citation type="journal article" date="2007" name="Proc. Natl. Acad. Sci. U.S.A.">
        <title>Genome and proteome of long-chain alkane degrading Geobacillus thermodenitrificans NG80-2 isolated from a deep-subsurface oil reservoir.</title>
        <authorList>
            <person name="Feng L."/>
            <person name="Wang W."/>
            <person name="Cheng J."/>
            <person name="Ren Y."/>
            <person name="Zhao G."/>
            <person name="Gao C."/>
            <person name="Tang Y."/>
            <person name="Liu X."/>
            <person name="Han W."/>
            <person name="Peng X."/>
            <person name="Liu R."/>
            <person name="Wang L."/>
        </authorList>
    </citation>
    <scope>NUCLEOTIDE SEQUENCE [LARGE SCALE GENOMIC DNA]</scope>
    <source>
        <strain evidence="1 2">NG80-2</strain>
    </source>
</reference>
<sequence length="378" mass="44991">MILLNDSGRKLKIDAYESCPCGSDKKFKFCCYQKARKIKHDGFKVPEYTEGRMNHEAQEIWKKSDFKTCLAFDKSECDNLIKDAHSIQNNRILNRISKDGHVYCIKAKLTKKGPEAIFDKISRRKASTFFGFCNKHDNELFKPIEQKEYNNEPEQNFLFAFRAHAVEYHRKLRKLNHFREMIKINPGLLMDEEGVYLYRLHQLDVEDCKKSHETFKRDYFLRDFTKIRTIYRKLDFEISFATCSSFAVQFDLEGNKINNIYSIHEKFIPSIYLNVYPVNNGTNIILSYHLDEGAKYKNYFDQLEMLSNEELINHLNYLIIEYTENVFFHPDLIENHLTKMQRNSLLQSFQSSIDLLKKMDLIYEKNYFNFNLFNPSTT</sequence>
<dbReference type="EMBL" id="CP000557">
    <property type="protein sequence ID" value="ABO68181.1"/>
    <property type="molecule type" value="Genomic_DNA"/>
</dbReference>
<gene>
    <name evidence="1" type="ordered locus">GTNG_2836</name>
</gene>
<evidence type="ECO:0000313" key="2">
    <source>
        <dbReference type="Proteomes" id="UP000001578"/>
    </source>
</evidence>
<protein>
    <submittedName>
        <fullName evidence="1">Uncharacterized protein</fullName>
    </submittedName>
</protein>
<dbReference type="AlphaFoldDB" id="A4IS77"/>